<dbReference type="SMART" id="SM00028">
    <property type="entry name" value="TPR"/>
    <property type="match status" value="6"/>
</dbReference>
<keyword evidence="2 3" id="KW-0802">TPR repeat</keyword>
<feature type="signal peptide" evidence="5">
    <location>
        <begin position="1"/>
        <end position="20"/>
    </location>
</feature>
<dbReference type="Proteomes" id="UP000563524">
    <property type="component" value="Unassembled WGS sequence"/>
</dbReference>
<keyword evidence="7" id="KW-0378">Hydrolase</keyword>
<dbReference type="Gene3D" id="1.25.40.10">
    <property type="entry name" value="Tetratricopeptide repeat domain"/>
    <property type="match status" value="4"/>
</dbReference>
<dbReference type="InterPro" id="IPR038765">
    <property type="entry name" value="Papain-like_cys_pep_sf"/>
</dbReference>
<feature type="domain" description="DUF3857" evidence="6">
    <location>
        <begin position="67"/>
        <end position="213"/>
    </location>
</feature>
<reference evidence="7 8" key="1">
    <citation type="submission" date="2020-08" db="EMBL/GenBank/DDBJ databases">
        <title>Genomic Encyclopedia of Type Strains, Phase IV (KMG-IV): sequencing the most valuable type-strain genomes for metagenomic binning, comparative biology and taxonomic classification.</title>
        <authorList>
            <person name="Goeker M."/>
        </authorList>
    </citation>
    <scope>NUCLEOTIDE SEQUENCE [LARGE SCALE GENOMIC DNA]</scope>
    <source>
        <strain evidence="7 8">DSM 102850</strain>
    </source>
</reference>
<evidence type="ECO:0000256" key="5">
    <source>
        <dbReference type="SAM" id="SignalP"/>
    </source>
</evidence>
<dbReference type="PROSITE" id="PS50005">
    <property type="entry name" value="TPR"/>
    <property type="match status" value="3"/>
</dbReference>
<dbReference type="Gene3D" id="3.10.620.30">
    <property type="match status" value="1"/>
</dbReference>
<evidence type="ECO:0000256" key="1">
    <source>
        <dbReference type="ARBA" id="ARBA00022737"/>
    </source>
</evidence>
<evidence type="ECO:0000256" key="2">
    <source>
        <dbReference type="ARBA" id="ARBA00022803"/>
    </source>
</evidence>
<accession>A0A840I5M8</accession>
<evidence type="ECO:0000313" key="7">
    <source>
        <dbReference type="EMBL" id="MBB4660256.1"/>
    </source>
</evidence>
<dbReference type="GO" id="GO:0006508">
    <property type="term" value="P:proteolysis"/>
    <property type="evidence" value="ECO:0007669"/>
    <property type="project" value="UniProtKB-KW"/>
</dbReference>
<feature type="repeat" description="TPR" evidence="3">
    <location>
        <begin position="660"/>
        <end position="693"/>
    </location>
</feature>
<dbReference type="SUPFAM" id="SSF54001">
    <property type="entry name" value="Cysteine proteinases"/>
    <property type="match status" value="1"/>
</dbReference>
<dbReference type="PANTHER" id="PTHR44858:SF1">
    <property type="entry name" value="UDP-N-ACETYLGLUCOSAMINE--PEPTIDE N-ACETYLGLUCOSAMINYLTRANSFERASE SPINDLY-RELATED"/>
    <property type="match status" value="1"/>
</dbReference>
<keyword evidence="1" id="KW-0677">Repeat</keyword>
<proteinExistence type="predicted"/>
<feature type="chain" id="PRO_5032972653" evidence="5">
    <location>
        <begin position="21"/>
        <end position="978"/>
    </location>
</feature>
<dbReference type="GO" id="GO:0008233">
    <property type="term" value="F:peptidase activity"/>
    <property type="evidence" value="ECO:0007669"/>
    <property type="project" value="UniProtKB-KW"/>
</dbReference>
<feature type="compositionally biased region" description="Polar residues" evidence="4">
    <location>
        <begin position="633"/>
        <end position="657"/>
    </location>
</feature>
<name>A0A840I5M8_9PROT</name>
<organism evidence="7 8">
    <name type="scientific">Parvularcula dongshanensis</name>
    <dbReference type="NCBI Taxonomy" id="1173995"/>
    <lineage>
        <taxon>Bacteria</taxon>
        <taxon>Pseudomonadati</taxon>
        <taxon>Pseudomonadota</taxon>
        <taxon>Alphaproteobacteria</taxon>
        <taxon>Parvularculales</taxon>
        <taxon>Parvularculaceae</taxon>
        <taxon>Parvularcula</taxon>
    </lineage>
</organism>
<sequence length="978" mass="106049">MKISAVCAVLALGGPVAVSAQDLTIAPVPSWVLPIEAASDAPASGEALTILAYDMQTHFGKDVTETFQASRLRIETPEGLQIGNVALGWSPATSTLTVHELAIERDGTIIDVLGDGDTFRVVDAEPQLGQAMMYGIKTATSQVQGLRVGDTLHLAYSIAEADPLIGAIASDFLPRPELPVGRARFRYVWDKDVEARWRTVGDLGAAAPSKRDSRDLVLEVGKADYEEMPAAAPPRAVLTPRFELSAFEDWEAVTRLFDGVYEGAAQIEPGSDLAAESERIKKVSMDPRVRADLALDLVQDQVRYLFSALEVGGYAPASAQTVWEKRFGDCKGKTALLLALLRDLGIDAVPAFVSSSAGDALPDLFPTPRAFDHVIVRAHIGGKTYWLDGTEQGGAVADADLSGYRFALPVTLGRDELVPIEGLPTTKPIREVEIDVDAREGLGGPLPVTIEERLNGPFAQAVRLSVPLGQEQRERQLWFLFSDLDASFDWDEIEIDAPPTGAALVVAKGSVTLAKRGDSLARSYVVPGGELGWSPKGMQEEDEKRTLPWFHGQRGTSTFRTTIHLPVDDVFYLDGLNTETEAAGLSLSRQTTISDSKLVMDARWTAVTREIPAAEIGDAVSLLQKAYWNEPTFTANPDATAQKQSPAEQSSLATRQPTDFDGFYQRGGVYLESNRYQEAVDDYDAALALNPSSVSAKSDRAMALIWLDRTEEAERDLNAALAQDPENWVALHGLGVIHTQRGEFEAAVARLTEALDVKPSDDFARRWRVHAYQRADRIDDALADVDYLRRKWPADVSLIGMKVGLLLDAQRADDALAMIDDALTEKPSAWLHASRAEVLGKLERVDDALAAFDDAVALDGGSPGLWNQRCWFKGTHNLALTSALEDCERALSLAPDNPAFLDSRGLVHLRLGQLEKALADYDAALAKAPELPASLYGRGLVKAAMGNEDGARSDVRAARDASPAVEDEFKGYGLAARF</sequence>
<comment type="caution">
    <text evidence="7">The sequence shown here is derived from an EMBL/GenBank/DDBJ whole genome shotgun (WGS) entry which is preliminary data.</text>
</comment>
<evidence type="ECO:0000259" key="6">
    <source>
        <dbReference type="Pfam" id="PF12969"/>
    </source>
</evidence>
<dbReference type="Pfam" id="PF12969">
    <property type="entry name" value="DUF3857"/>
    <property type="match status" value="1"/>
</dbReference>
<feature type="repeat" description="TPR" evidence="3">
    <location>
        <begin position="898"/>
        <end position="931"/>
    </location>
</feature>
<dbReference type="Pfam" id="PF14559">
    <property type="entry name" value="TPR_19"/>
    <property type="match status" value="1"/>
</dbReference>
<dbReference type="PROSITE" id="PS50293">
    <property type="entry name" value="TPR_REGION"/>
    <property type="match status" value="1"/>
</dbReference>
<dbReference type="InterPro" id="IPR011990">
    <property type="entry name" value="TPR-like_helical_dom_sf"/>
</dbReference>
<dbReference type="InterPro" id="IPR019734">
    <property type="entry name" value="TPR_rpt"/>
</dbReference>
<dbReference type="EMBL" id="JACHOB010000007">
    <property type="protein sequence ID" value="MBB4660256.1"/>
    <property type="molecule type" value="Genomic_DNA"/>
</dbReference>
<dbReference type="InterPro" id="IPR024618">
    <property type="entry name" value="DUF3857"/>
</dbReference>
<evidence type="ECO:0000256" key="3">
    <source>
        <dbReference type="PROSITE-ProRule" id="PRU00339"/>
    </source>
</evidence>
<dbReference type="Pfam" id="PF13432">
    <property type="entry name" value="TPR_16"/>
    <property type="match status" value="2"/>
</dbReference>
<dbReference type="Gene3D" id="2.60.40.3140">
    <property type="match status" value="1"/>
</dbReference>
<keyword evidence="8" id="KW-1185">Reference proteome</keyword>
<dbReference type="PANTHER" id="PTHR44858">
    <property type="entry name" value="TETRATRICOPEPTIDE REPEAT PROTEIN 6"/>
    <property type="match status" value="1"/>
</dbReference>
<dbReference type="InterPro" id="IPR050498">
    <property type="entry name" value="Ycf3"/>
</dbReference>
<dbReference type="AlphaFoldDB" id="A0A840I5M8"/>
<evidence type="ECO:0000313" key="8">
    <source>
        <dbReference type="Proteomes" id="UP000563524"/>
    </source>
</evidence>
<keyword evidence="5" id="KW-0732">Signal</keyword>
<keyword evidence="7" id="KW-0645">Protease</keyword>
<protein>
    <submittedName>
        <fullName evidence="7">Tetratricopeptide (TPR) repeat protein/transglutaminase-like putative cysteine protease</fullName>
    </submittedName>
</protein>
<evidence type="ECO:0000256" key="4">
    <source>
        <dbReference type="SAM" id="MobiDB-lite"/>
    </source>
</evidence>
<dbReference type="SUPFAM" id="SSF48452">
    <property type="entry name" value="TPR-like"/>
    <property type="match status" value="2"/>
</dbReference>
<dbReference type="RefSeq" id="WP_183819647.1">
    <property type="nucleotide sequence ID" value="NZ_JACHOB010000007.1"/>
</dbReference>
<feature type="region of interest" description="Disordered" evidence="4">
    <location>
        <begin position="633"/>
        <end position="658"/>
    </location>
</feature>
<gene>
    <name evidence="7" type="ORF">GGQ59_002806</name>
</gene>
<feature type="repeat" description="TPR" evidence="3">
    <location>
        <begin position="728"/>
        <end position="761"/>
    </location>
</feature>